<gene>
    <name evidence="1" type="ORF">EXIGLDRAFT_725147</name>
</gene>
<dbReference type="EMBL" id="KV426165">
    <property type="protein sequence ID" value="KZV86147.1"/>
    <property type="molecule type" value="Genomic_DNA"/>
</dbReference>
<dbReference type="InParanoid" id="A0A165E5Z5"/>
<dbReference type="Proteomes" id="UP000077266">
    <property type="component" value="Unassembled WGS sequence"/>
</dbReference>
<organism evidence="1 2">
    <name type="scientific">Exidia glandulosa HHB12029</name>
    <dbReference type="NCBI Taxonomy" id="1314781"/>
    <lineage>
        <taxon>Eukaryota</taxon>
        <taxon>Fungi</taxon>
        <taxon>Dikarya</taxon>
        <taxon>Basidiomycota</taxon>
        <taxon>Agaricomycotina</taxon>
        <taxon>Agaricomycetes</taxon>
        <taxon>Auriculariales</taxon>
        <taxon>Exidiaceae</taxon>
        <taxon>Exidia</taxon>
    </lineage>
</organism>
<feature type="non-terminal residue" evidence="1">
    <location>
        <position position="1"/>
    </location>
</feature>
<evidence type="ECO:0000313" key="2">
    <source>
        <dbReference type="Proteomes" id="UP000077266"/>
    </source>
</evidence>
<reference evidence="1 2" key="1">
    <citation type="journal article" date="2016" name="Mol. Biol. Evol.">
        <title>Comparative Genomics of Early-Diverging Mushroom-Forming Fungi Provides Insights into the Origins of Lignocellulose Decay Capabilities.</title>
        <authorList>
            <person name="Nagy L.G."/>
            <person name="Riley R."/>
            <person name="Tritt A."/>
            <person name="Adam C."/>
            <person name="Daum C."/>
            <person name="Floudas D."/>
            <person name="Sun H."/>
            <person name="Yadav J.S."/>
            <person name="Pangilinan J."/>
            <person name="Larsson K.H."/>
            <person name="Matsuura K."/>
            <person name="Barry K."/>
            <person name="Labutti K."/>
            <person name="Kuo R."/>
            <person name="Ohm R.A."/>
            <person name="Bhattacharya S.S."/>
            <person name="Shirouzu T."/>
            <person name="Yoshinaga Y."/>
            <person name="Martin F.M."/>
            <person name="Grigoriev I.V."/>
            <person name="Hibbett D.S."/>
        </authorList>
    </citation>
    <scope>NUCLEOTIDE SEQUENCE [LARGE SCALE GENOMIC DNA]</scope>
    <source>
        <strain evidence="1 2">HHB12029</strain>
    </source>
</reference>
<proteinExistence type="predicted"/>
<name>A0A165E5Z5_EXIGL</name>
<protein>
    <submittedName>
        <fullName evidence="1">Uncharacterized protein</fullName>
    </submittedName>
</protein>
<evidence type="ECO:0000313" key="1">
    <source>
        <dbReference type="EMBL" id="KZV86147.1"/>
    </source>
</evidence>
<dbReference type="AlphaFoldDB" id="A0A165E5Z5"/>
<sequence>FGCSRLCTTCGRSIGTRVSEGGWAWDTALVRTPHRTAQCFSAQHFLCLRRLSPSPFLVPESALRRV</sequence>
<accession>A0A165E5Z5</accession>
<keyword evidence="2" id="KW-1185">Reference proteome</keyword>